<feature type="transmembrane region" description="Helical" evidence="2">
    <location>
        <begin position="125"/>
        <end position="148"/>
    </location>
</feature>
<dbReference type="GO" id="GO:0016020">
    <property type="term" value="C:membrane"/>
    <property type="evidence" value="ECO:0007669"/>
    <property type="project" value="TreeGrafter"/>
</dbReference>
<dbReference type="EMBL" id="VYSG01000003">
    <property type="protein sequence ID" value="NEG70295.1"/>
    <property type="molecule type" value="Genomic_DNA"/>
</dbReference>
<feature type="transmembrane region" description="Helical" evidence="2">
    <location>
        <begin position="226"/>
        <end position="252"/>
    </location>
</feature>
<name>A0A6I5N296_9BIFI</name>
<keyword evidence="2" id="KW-1133">Transmembrane helix</keyword>
<evidence type="ECO:0000256" key="1">
    <source>
        <dbReference type="ARBA" id="ARBA00022967"/>
    </source>
</evidence>
<organism evidence="3 4">
    <name type="scientific">Bifidobacterium choloepi</name>
    <dbReference type="NCBI Taxonomy" id="2614131"/>
    <lineage>
        <taxon>Bacteria</taxon>
        <taxon>Bacillati</taxon>
        <taxon>Actinomycetota</taxon>
        <taxon>Actinomycetes</taxon>
        <taxon>Bifidobacteriales</taxon>
        <taxon>Bifidobacteriaceae</taxon>
        <taxon>Bifidobacterium</taxon>
    </lineage>
</organism>
<feature type="transmembrane region" description="Helical" evidence="2">
    <location>
        <begin position="154"/>
        <end position="172"/>
    </location>
</feature>
<dbReference type="RefSeq" id="WP_163227902.1">
    <property type="nucleotide sequence ID" value="NZ_VYSG01000003.1"/>
</dbReference>
<feature type="transmembrane region" description="Helical" evidence="2">
    <location>
        <begin position="434"/>
        <end position="453"/>
    </location>
</feature>
<feature type="transmembrane region" description="Helical" evidence="2">
    <location>
        <begin position="6"/>
        <end position="27"/>
    </location>
</feature>
<feature type="transmembrane region" description="Helical" evidence="2">
    <location>
        <begin position="409"/>
        <end position="428"/>
    </location>
</feature>
<sequence>MGLNLFLSVVCMVAAILLTILVIRFFFAAEPDGTAIWRPNPVEVYPERESFRLLVTREVVAAALTIVMIVPIVVNFLTGQILPDWMVNPWLQAILITPVMFFSGYPIHLDGWAALRRRTPNMDSLASIGTIAAYAYSLIIAAVGQAFPDNMRDTYLEFVGVIVTLVLLARIVEQSWVPAHRSFPLQRKVDRFTNVFVPVVLIIGIWTFFLWLVIVPDGTAFPKALSAAIAVLIIACPCPLGWASPLSVSFALRAAHRDGMHIQSMSALQRATNIRSVIFSTAVVGRSKEAMAELNKAGIRTTVLDVHSPTAMATAGASMAQLAGTKNRQALVAFVSDGTEAPEIRRAVDVSIVVTDDGSLVVGNGTASADELAQRFPDADVVAIDGGHSRVLDLMKLSRTMMLNIRENLVWTFVFNIIGIPLAAGVFYPLWGWLLAPVWAAVAMILSSLAVLLNSQRLRLLKFDRRQ</sequence>
<dbReference type="GO" id="GO:0005507">
    <property type="term" value="F:copper ion binding"/>
    <property type="evidence" value="ECO:0007669"/>
    <property type="project" value="TreeGrafter"/>
</dbReference>
<dbReference type="PANTHER" id="PTHR43520:SF8">
    <property type="entry name" value="P-TYPE CU(+) TRANSPORTER"/>
    <property type="match status" value="1"/>
</dbReference>
<keyword evidence="4" id="KW-1185">Reference proteome</keyword>
<dbReference type="Proteomes" id="UP000469292">
    <property type="component" value="Unassembled WGS sequence"/>
</dbReference>
<dbReference type="SUPFAM" id="SSF81665">
    <property type="entry name" value="Calcium ATPase, transmembrane domain M"/>
    <property type="match status" value="1"/>
</dbReference>
<keyword evidence="1" id="KW-1278">Translocase</keyword>
<accession>A0A6I5N296</accession>
<feature type="transmembrane region" description="Helical" evidence="2">
    <location>
        <begin position="192"/>
        <end position="214"/>
    </location>
</feature>
<feature type="transmembrane region" description="Helical" evidence="2">
    <location>
        <begin position="90"/>
        <end position="113"/>
    </location>
</feature>
<feature type="transmembrane region" description="Helical" evidence="2">
    <location>
        <begin position="59"/>
        <end position="78"/>
    </location>
</feature>
<dbReference type="PANTHER" id="PTHR43520">
    <property type="entry name" value="ATP7, ISOFORM B"/>
    <property type="match status" value="1"/>
</dbReference>
<dbReference type="GO" id="GO:0055070">
    <property type="term" value="P:copper ion homeostasis"/>
    <property type="evidence" value="ECO:0007669"/>
    <property type="project" value="TreeGrafter"/>
</dbReference>
<gene>
    <name evidence="3" type="ORF">F6S87_06760</name>
</gene>
<protein>
    <submittedName>
        <fullName evidence="3">ATPase P</fullName>
    </submittedName>
</protein>
<evidence type="ECO:0000313" key="3">
    <source>
        <dbReference type="EMBL" id="NEG70295.1"/>
    </source>
</evidence>
<evidence type="ECO:0000313" key="4">
    <source>
        <dbReference type="Proteomes" id="UP000469292"/>
    </source>
</evidence>
<keyword evidence="2" id="KW-0472">Membrane</keyword>
<evidence type="ECO:0000256" key="2">
    <source>
        <dbReference type="SAM" id="Phobius"/>
    </source>
</evidence>
<dbReference type="InterPro" id="IPR023298">
    <property type="entry name" value="ATPase_P-typ_TM_dom_sf"/>
</dbReference>
<dbReference type="Gene3D" id="1.20.1110.10">
    <property type="entry name" value="Calcium-transporting ATPase, transmembrane domain"/>
    <property type="match status" value="1"/>
</dbReference>
<comment type="caution">
    <text evidence="3">The sequence shown here is derived from an EMBL/GenBank/DDBJ whole genome shotgun (WGS) entry which is preliminary data.</text>
</comment>
<dbReference type="AlphaFoldDB" id="A0A6I5N296"/>
<keyword evidence="2" id="KW-0812">Transmembrane</keyword>
<reference evidence="3 4" key="1">
    <citation type="submission" date="2019-09" db="EMBL/GenBank/DDBJ databases">
        <title>Phylogenetic characterization of a novel taxon of the genus Bifidobacterium: Bifidobacterium choloepi sp. nov.</title>
        <authorList>
            <person name="Modesto M."/>
            <person name="Satti M."/>
        </authorList>
    </citation>
    <scope>NUCLEOTIDE SEQUENCE [LARGE SCALE GENOMIC DNA]</scope>
    <source>
        <strain evidence="3 4">BRDM6</strain>
    </source>
</reference>
<dbReference type="GO" id="GO:0043682">
    <property type="term" value="F:P-type divalent copper transporter activity"/>
    <property type="evidence" value="ECO:0007669"/>
    <property type="project" value="TreeGrafter"/>
</dbReference>
<proteinExistence type="predicted"/>